<proteinExistence type="predicted"/>
<dbReference type="OrthoDB" id="272831at2759"/>
<dbReference type="eggNOG" id="ENOG502RZW0">
    <property type="taxonomic scope" value="Eukaryota"/>
</dbReference>
<feature type="region of interest" description="Disordered" evidence="1">
    <location>
        <begin position="543"/>
        <end position="581"/>
    </location>
</feature>
<dbReference type="VEuPathDB" id="TriTrypDB:LPMP_344390"/>
<evidence type="ECO:0000256" key="1">
    <source>
        <dbReference type="SAM" id="MobiDB-lite"/>
    </source>
</evidence>
<feature type="region of interest" description="Disordered" evidence="1">
    <location>
        <begin position="263"/>
        <end position="294"/>
    </location>
</feature>
<reference evidence="2 3" key="1">
    <citation type="journal article" date="2015" name="Sci. Rep.">
        <title>The genome of Leishmania panamensis: insights into genomics of the L. (Viannia) subgenus.</title>
        <authorList>
            <person name="Llanes A."/>
            <person name="Restrepo C.M."/>
            <person name="Vecchio G.D."/>
            <person name="Anguizola F.J."/>
            <person name="Lleonart R."/>
        </authorList>
    </citation>
    <scope>NUCLEOTIDE SEQUENCE [LARGE SCALE GENOMIC DNA]</scope>
    <source>
        <strain evidence="2 3">MHOM/PA/94/PSC-1</strain>
    </source>
</reference>
<accession>A0A088S390</accession>
<protein>
    <submittedName>
        <fullName evidence="2">Uncharacterized protein</fullName>
    </submittedName>
</protein>
<gene>
    <name evidence="2" type="ORF">LPMP_344390</name>
</gene>
<feature type="compositionally biased region" description="Low complexity" evidence="1">
    <location>
        <begin position="566"/>
        <end position="581"/>
    </location>
</feature>
<evidence type="ECO:0000313" key="2">
    <source>
        <dbReference type="EMBL" id="AIO02060.1"/>
    </source>
</evidence>
<evidence type="ECO:0000313" key="3">
    <source>
        <dbReference type="Proteomes" id="UP000063063"/>
    </source>
</evidence>
<dbReference type="RefSeq" id="XP_010702860.1">
    <property type="nucleotide sequence ID" value="XM_010704558.1"/>
</dbReference>
<name>A0A088S390_LEIPA</name>
<dbReference type="EMBL" id="CP009403">
    <property type="protein sequence ID" value="AIO02060.1"/>
    <property type="molecule type" value="Genomic_DNA"/>
</dbReference>
<dbReference type="VEuPathDB" id="TriTrypDB:LPAL13_340051800"/>
<organism evidence="2 3">
    <name type="scientific">Leishmania panamensis</name>
    <dbReference type="NCBI Taxonomy" id="5679"/>
    <lineage>
        <taxon>Eukaryota</taxon>
        <taxon>Discoba</taxon>
        <taxon>Euglenozoa</taxon>
        <taxon>Kinetoplastea</taxon>
        <taxon>Metakinetoplastina</taxon>
        <taxon>Trypanosomatida</taxon>
        <taxon>Trypanosomatidae</taxon>
        <taxon>Leishmaniinae</taxon>
        <taxon>Leishmania</taxon>
        <taxon>Leishmania guyanensis species complex</taxon>
    </lineage>
</organism>
<dbReference type="AlphaFoldDB" id="A0A088S390"/>
<dbReference type="GeneID" id="22578944"/>
<keyword evidence="3" id="KW-1185">Reference proteome</keyword>
<dbReference type="Proteomes" id="UP000063063">
    <property type="component" value="Chromosome 34"/>
</dbReference>
<feature type="compositionally biased region" description="Polar residues" evidence="1">
    <location>
        <begin position="268"/>
        <end position="280"/>
    </location>
</feature>
<dbReference type="KEGG" id="lpan:LPMP_344390"/>
<sequence length="718" mass="75528">MTTAQDSLRSAPAAGAVEMQTLLPSTCGEEVDLPGVPRVGCVAAISYKPHSLHGFSACVVGMADGISILGPDLTQRHYGRHCLLTRHLWRPAALFEGSGERPNATAHECGRPAQSRNGTAMLPHTKGSYASIVAVTACLVAGEEGNGANVALETAEDDTIAIVVAWSDAALHHHVTVLTAHLRCILTPSSKRCASSGSVHVEAGLVQVVAHDALPLHPMQSVLRLFYHSAMATSQNESAPHHVVMCSVYSPLDWTMSPERHFGLSDPGATTNNTSPSSVVKPSHPNAGSGSAVAESVAPSAATAARGHGGLLFLTVSAFHDSDTAGEATASASASLKNACANNGIRVCAGPSAGKDVAPWLLQFQPDRIVCAFAVQSATTSVIAVAGTTDGRVYLLGQTSQRLVRRVSGPVADAMFVQTKLANVRSRTRNAVVDGLLNEAIEEDTRRSGGVLSQPDDYAPHDESDSATLVILESAGHLLVLRAINSDAPITQSVADISQVITLANGRQQTLTFVDSSMENLEESTHISSKSFLDLSSLRGFFGRRRPPVPPPPPEQYQRKLGRSDSSPTNPPLASSSLTTSPANQSFLNGAMGIEEIHIAGHILSRGLLCATCIYNAQGGAELVVSTMGQVVVSVPFSPTDGCFRIAGFTKMPAPMFYVGFVDFFAAGNPMLVMAGLKSVLVANRPQLTIRDRAQLLLRLLNKKECEQQAAESDGVDV</sequence>